<evidence type="ECO:0000313" key="2">
    <source>
        <dbReference type="EMBL" id="SNR96072.1"/>
    </source>
</evidence>
<dbReference type="PROSITE" id="PS50943">
    <property type="entry name" value="HTH_CROC1"/>
    <property type="match status" value="1"/>
</dbReference>
<dbReference type="SMART" id="SM00530">
    <property type="entry name" value="HTH_XRE"/>
    <property type="match status" value="1"/>
</dbReference>
<dbReference type="SUPFAM" id="SSF47413">
    <property type="entry name" value="lambda repressor-like DNA-binding domains"/>
    <property type="match status" value="1"/>
</dbReference>
<evidence type="ECO:0000259" key="1">
    <source>
        <dbReference type="PROSITE" id="PS50943"/>
    </source>
</evidence>
<organism evidence="2 3">
    <name type="scientific">Anaerovirgula multivorans</name>
    <dbReference type="NCBI Taxonomy" id="312168"/>
    <lineage>
        <taxon>Bacteria</taxon>
        <taxon>Bacillati</taxon>
        <taxon>Bacillota</taxon>
        <taxon>Clostridia</taxon>
        <taxon>Peptostreptococcales</taxon>
        <taxon>Natronincolaceae</taxon>
        <taxon>Anaerovirgula</taxon>
    </lineage>
</organism>
<dbReference type="Gene3D" id="1.10.260.40">
    <property type="entry name" value="lambda repressor-like DNA-binding domains"/>
    <property type="match status" value="1"/>
</dbReference>
<dbReference type="InterPro" id="IPR010982">
    <property type="entry name" value="Lambda_DNA-bd_dom_sf"/>
</dbReference>
<sequence>MTIGQAIKQVRVEKGYRLEDIAVMTNLDTSTISRIESRDRVDLDKVVSIAEVLGSNEPLKAACQNCPVAKQLYDCDCLSNKKLLN</sequence>
<name>A0A239AL60_9FIRM</name>
<reference evidence="2 3" key="1">
    <citation type="submission" date="2017-06" db="EMBL/GenBank/DDBJ databases">
        <authorList>
            <person name="Kim H.J."/>
            <person name="Triplett B.A."/>
        </authorList>
    </citation>
    <scope>NUCLEOTIDE SEQUENCE [LARGE SCALE GENOMIC DNA]</scope>
    <source>
        <strain evidence="2 3">SCA</strain>
    </source>
</reference>
<gene>
    <name evidence="2" type="ORF">SAMN05446037_1002107</name>
</gene>
<evidence type="ECO:0000313" key="3">
    <source>
        <dbReference type="Proteomes" id="UP000198304"/>
    </source>
</evidence>
<dbReference type="OrthoDB" id="371153at2"/>
<dbReference type="EMBL" id="FZOJ01000002">
    <property type="protein sequence ID" value="SNR96072.1"/>
    <property type="molecule type" value="Genomic_DNA"/>
</dbReference>
<keyword evidence="3" id="KW-1185">Reference proteome</keyword>
<protein>
    <submittedName>
        <fullName evidence="2">Helix-turn-helix</fullName>
    </submittedName>
</protein>
<dbReference type="GO" id="GO:0003677">
    <property type="term" value="F:DNA binding"/>
    <property type="evidence" value="ECO:0007669"/>
    <property type="project" value="InterPro"/>
</dbReference>
<dbReference type="RefSeq" id="WP_089281302.1">
    <property type="nucleotide sequence ID" value="NZ_FZOJ01000002.1"/>
</dbReference>
<dbReference type="InterPro" id="IPR001387">
    <property type="entry name" value="Cro/C1-type_HTH"/>
</dbReference>
<dbReference type="AlphaFoldDB" id="A0A239AL60"/>
<proteinExistence type="predicted"/>
<dbReference type="CDD" id="cd00093">
    <property type="entry name" value="HTH_XRE"/>
    <property type="match status" value="1"/>
</dbReference>
<feature type="domain" description="HTH cro/C1-type" evidence="1">
    <location>
        <begin position="7"/>
        <end position="60"/>
    </location>
</feature>
<accession>A0A239AL60</accession>
<dbReference type="Pfam" id="PF01381">
    <property type="entry name" value="HTH_3"/>
    <property type="match status" value="1"/>
</dbReference>
<dbReference type="Proteomes" id="UP000198304">
    <property type="component" value="Unassembled WGS sequence"/>
</dbReference>